<dbReference type="InterPro" id="IPR011990">
    <property type="entry name" value="TPR-like_helical_dom_sf"/>
</dbReference>
<gene>
    <name evidence="12" type="ordered locus">ROP_33880</name>
</gene>
<keyword evidence="6 12" id="KW-0418">Kinase</keyword>
<feature type="compositionally biased region" description="Basic and acidic residues" evidence="10">
    <location>
        <begin position="7"/>
        <end position="24"/>
    </location>
</feature>
<dbReference type="Pfam" id="PF16919">
    <property type="entry name" value="PknG_rubred"/>
    <property type="match status" value="1"/>
</dbReference>
<dbReference type="PROSITE" id="PS00108">
    <property type="entry name" value="PROTEIN_KINASE_ST"/>
    <property type="match status" value="1"/>
</dbReference>
<dbReference type="GO" id="GO:0106310">
    <property type="term" value="F:protein serine kinase activity"/>
    <property type="evidence" value="ECO:0007669"/>
    <property type="project" value="RHEA"/>
</dbReference>
<feature type="region of interest" description="Disordered" evidence="10">
    <location>
        <begin position="1"/>
        <end position="46"/>
    </location>
</feature>
<dbReference type="EC" id="2.7.11.1" evidence="1"/>
<dbReference type="CDD" id="cd14014">
    <property type="entry name" value="STKc_PknB_like"/>
    <property type="match status" value="1"/>
</dbReference>
<evidence type="ECO:0000256" key="4">
    <source>
        <dbReference type="ARBA" id="ARBA00022679"/>
    </source>
</evidence>
<keyword evidence="5" id="KW-0547">Nucleotide-binding</keyword>
<comment type="catalytic activity">
    <reaction evidence="8">
        <text>L-threonyl-[protein] + ATP = O-phospho-L-threonyl-[protein] + ADP + H(+)</text>
        <dbReference type="Rhea" id="RHEA:46608"/>
        <dbReference type="Rhea" id="RHEA-COMP:11060"/>
        <dbReference type="Rhea" id="RHEA-COMP:11605"/>
        <dbReference type="ChEBI" id="CHEBI:15378"/>
        <dbReference type="ChEBI" id="CHEBI:30013"/>
        <dbReference type="ChEBI" id="CHEBI:30616"/>
        <dbReference type="ChEBI" id="CHEBI:61977"/>
        <dbReference type="ChEBI" id="CHEBI:456216"/>
        <dbReference type="EC" id="2.7.11.1"/>
    </reaction>
</comment>
<evidence type="ECO:0000256" key="7">
    <source>
        <dbReference type="ARBA" id="ARBA00022840"/>
    </source>
</evidence>
<dbReference type="InterPro" id="IPR011009">
    <property type="entry name" value="Kinase-like_dom_sf"/>
</dbReference>
<keyword evidence="4 12" id="KW-0808">Transferase</keyword>
<evidence type="ECO:0000259" key="11">
    <source>
        <dbReference type="PROSITE" id="PS50011"/>
    </source>
</evidence>
<feature type="domain" description="Protein kinase" evidence="11">
    <location>
        <begin position="111"/>
        <end position="392"/>
    </location>
</feature>
<evidence type="ECO:0000256" key="6">
    <source>
        <dbReference type="ARBA" id="ARBA00022777"/>
    </source>
</evidence>
<dbReference type="Gene3D" id="1.10.510.10">
    <property type="entry name" value="Transferase(Phosphotransferase) domain 1"/>
    <property type="match status" value="1"/>
</dbReference>
<evidence type="ECO:0000256" key="9">
    <source>
        <dbReference type="ARBA" id="ARBA00048679"/>
    </source>
</evidence>
<dbReference type="SMART" id="SM00220">
    <property type="entry name" value="S_TKc"/>
    <property type="match status" value="1"/>
</dbReference>
<evidence type="ECO:0000256" key="10">
    <source>
        <dbReference type="SAM" id="MobiDB-lite"/>
    </source>
</evidence>
<accession>C1B7I2</accession>
<dbReference type="AlphaFoldDB" id="C1B7I2"/>
<dbReference type="EMBL" id="AP011115">
    <property type="protein sequence ID" value="BAH51635.1"/>
    <property type="molecule type" value="Genomic_DNA"/>
</dbReference>
<dbReference type="InterPro" id="IPR000719">
    <property type="entry name" value="Prot_kinase_dom"/>
</dbReference>
<dbReference type="Proteomes" id="UP000002212">
    <property type="component" value="Chromosome"/>
</dbReference>
<dbReference type="STRING" id="632772.ROP_33880"/>
<evidence type="ECO:0000256" key="3">
    <source>
        <dbReference type="ARBA" id="ARBA00022527"/>
    </source>
</evidence>
<keyword evidence="7" id="KW-0067">ATP-binding</keyword>
<dbReference type="InterPro" id="IPR008271">
    <property type="entry name" value="Ser/Thr_kinase_AS"/>
</dbReference>
<dbReference type="PANTHER" id="PTHR24363">
    <property type="entry name" value="SERINE/THREONINE PROTEIN KINASE"/>
    <property type="match status" value="1"/>
</dbReference>
<name>C1B7I2_RHOOB</name>
<dbReference type="Pfam" id="PF00069">
    <property type="entry name" value="Pkinase"/>
    <property type="match status" value="1"/>
</dbReference>
<dbReference type="Gene3D" id="3.30.200.20">
    <property type="entry name" value="Phosphorylase Kinase, domain 1"/>
    <property type="match status" value="1"/>
</dbReference>
<dbReference type="HOGENOM" id="CLU_011707_0_0_11"/>
<dbReference type="InterPro" id="IPR031636">
    <property type="entry name" value="PknG_TPR"/>
</dbReference>
<dbReference type="GO" id="GO:0004674">
    <property type="term" value="F:protein serine/threonine kinase activity"/>
    <property type="evidence" value="ECO:0007669"/>
    <property type="project" value="UniProtKB-KW"/>
</dbReference>
<dbReference type="FunFam" id="1.10.510.10:FF:000306">
    <property type="entry name" value="Serine/threonine protein kinase"/>
    <property type="match status" value="1"/>
</dbReference>
<protein>
    <recommendedName>
        <fullName evidence="2">Serine/threonine-protein kinase PknG</fullName>
        <ecNumber evidence="1">2.7.11.1</ecNumber>
    </recommendedName>
</protein>
<reference evidence="12 13" key="1">
    <citation type="submission" date="2009-03" db="EMBL/GenBank/DDBJ databases">
        <title>Comparison of the complete genome sequences of Rhodococcus erythropolis PR4 and Rhodococcus opacus B4.</title>
        <authorList>
            <person name="Takarada H."/>
            <person name="Sekine M."/>
            <person name="Hosoyama A."/>
            <person name="Yamada R."/>
            <person name="Fujisawa T."/>
            <person name="Omata S."/>
            <person name="Shimizu A."/>
            <person name="Tsukatani N."/>
            <person name="Tanikawa S."/>
            <person name="Fujita N."/>
            <person name="Harayama S."/>
        </authorList>
    </citation>
    <scope>NUCLEOTIDE SEQUENCE [LARGE SCALE GENOMIC DNA]</scope>
    <source>
        <strain evidence="12 13">B4</strain>
    </source>
</reference>
<dbReference type="Gene3D" id="1.25.40.10">
    <property type="entry name" value="Tetratricopeptide repeat domain"/>
    <property type="match status" value="2"/>
</dbReference>
<sequence length="735" mass="81177">MSPNVSDETRRTPMDEPESTRGVRFDPFADDEDEVPSSRTVPDAAHTSDLSMLLTNPVLAEHKRYCDRCKRPVGRSTAARPGDTEGVCTHCGTVFSFAPQLEAGELVAGQYEVLGCLAHGGVGWIYLALDHNVSDRWVVLKGLLHSGDPEAQEVALAERQFLAEVTHPSIVKIYNFVEHPGMDGNPVGYIVMEYVRGRTLRDVLTELKEESAPDDPKPRLPVEHAIRYLLEVTPALGYLHSMGLVYNDLKPENIMIGDDYDQLKLIDMGAVARIGDHGYIYGTQGYQAPEIATTGPTVASDIYTVGRTLAVLTLDMPTAGGCYVDGLPSPEAAPLLAEYEFYQRLLLRAIHPDPTKRFASADEMSTQLEGVLREVRAQRTGNPQPGLSHRFSPQRTTFGTDLTISRTDVYVDGHRRDECISAMSIVRALPIPLVDPDDPAAPLLSVVHSRPRELLDSLHRAKEVASGEGEASTSIEIPLAEVRAHLDLGQPRDAATILESLDHQLEDTWRVDWHTGLCALVGGDFEAAFTRFDSVLTALPGEEAPKLALAATAEMWCEYRAGENLGRWRGTAEKYYRTVWRTDHGAVSAAFGLARQLEHRDDRANAVEALDEVPPTSRHYAEARLTSVLMLVHDRPLAEVSERDLQEAARRVELLAHDERRALQTRVLVLGVAVDWLHAGGVPEATRFLGVPFTERGLRAGAEAALRALARKAPERRHRYTLVDLANLIRPTTWL</sequence>
<proteinExistence type="predicted"/>
<dbReference type="InterPro" id="IPR031634">
    <property type="entry name" value="PknG_rubred"/>
</dbReference>
<evidence type="ECO:0000256" key="2">
    <source>
        <dbReference type="ARBA" id="ARBA00014676"/>
    </source>
</evidence>
<evidence type="ECO:0000256" key="1">
    <source>
        <dbReference type="ARBA" id="ARBA00012513"/>
    </source>
</evidence>
<dbReference type="KEGG" id="rop:ROP_33880"/>
<keyword evidence="3 12" id="KW-0723">Serine/threonine-protein kinase</keyword>
<organism evidence="12 13">
    <name type="scientific">Rhodococcus opacus (strain B4)</name>
    <dbReference type="NCBI Taxonomy" id="632772"/>
    <lineage>
        <taxon>Bacteria</taxon>
        <taxon>Bacillati</taxon>
        <taxon>Actinomycetota</taxon>
        <taxon>Actinomycetes</taxon>
        <taxon>Mycobacteriales</taxon>
        <taxon>Nocardiaceae</taxon>
        <taxon>Rhodococcus</taxon>
    </lineage>
</organism>
<evidence type="ECO:0000256" key="8">
    <source>
        <dbReference type="ARBA" id="ARBA00047899"/>
    </source>
</evidence>
<dbReference type="PROSITE" id="PS50011">
    <property type="entry name" value="PROTEIN_KINASE_DOM"/>
    <property type="match status" value="1"/>
</dbReference>
<dbReference type="GO" id="GO:0005524">
    <property type="term" value="F:ATP binding"/>
    <property type="evidence" value="ECO:0007669"/>
    <property type="project" value="UniProtKB-KW"/>
</dbReference>
<dbReference type="PANTHER" id="PTHR24363:SF0">
    <property type="entry name" value="SERINE_THREONINE KINASE LIKE DOMAIN CONTAINING 1"/>
    <property type="match status" value="1"/>
</dbReference>
<evidence type="ECO:0000313" key="12">
    <source>
        <dbReference type="EMBL" id="BAH51635.1"/>
    </source>
</evidence>
<dbReference type="SUPFAM" id="SSF56112">
    <property type="entry name" value="Protein kinase-like (PK-like)"/>
    <property type="match status" value="1"/>
</dbReference>
<comment type="catalytic activity">
    <reaction evidence="9">
        <text>L-seryl-[protein] + ATP = O-phospho-L-seryl-[protein] + ADP + H(+)</text>
        <dbReference type="Rhea" id="RHEA:17989"/>
        <dbReference type="Rhea" id="RHEA-COMP:9863"/>
        <dbReference type="Rhea" id="RHEA-COMP:11604"/>
        <dbReference type="ChEBI" id="CHEBI:15378"/>
        <dbReference type="ChEBI" id="CHEBI:29999"/>
        <dbReference type="ChEBI" id="CHEBI:30616"/>
        <dbReference type="ChEBI" id="CHEBI:83421"/>
        <dbReference type="ChEBI" id="CHEBI:456216"/>
        <dbReference type="EC" id="2.7.11.1"/>
    </reaction>
</comment>
<dbReference type="Pfam" id="PF16918">
    <property type="entry name" value="PknG_TPR"/>
    <property type="match status" value="1"/>
</dbReference>
<evidence type="ECO:0000256" key="5">
    <source>
        <dbReference type="ARBA" id="ARBA00022741"/>
    </source>
</evidence>
<evidence type="ECO:0000313" key="13">
    <source>
        <dbReference type="Proteomes" id="UP000002212"/>
    </source>
</evidence>
<dbReference type="PATRIC" id="fig|632772.20.peg.3552"/>